<gene>
    <name evidence="12" type="ORF">I6J18_18085</name>
</gene>
<keyword evidence="9" id="KW-0594">Phospholipid biosynthesis</keyword>
<evidence type="ECO:0000313" key="12">
    <source>
        <dbReference type="EMBL" id="QQS99491.1"/>
    </source>
</evidence>
<dbReference type="PANTHER" id="PTHR12358">
    <property type="entry name" value="SPHINGOSINE KINASE"/>
    <property type="match status" value="1"/>
</dbReference>
<dbReference type="GO" id="GO:0005524">
    <property type="term" value="F:ATP binding"/>
    <property type="evidence" value="ECO:0007669"/>
    <property type="project" value="UniProtKB-KW"/>
</dbReference>
<dbReference type="PANTHER" id="PTHR12358:SF54">
    <property type="entry name" value="SPHINGOSINE KINASE RELATED PROTEIN"/>
    <property type="match status" value="1"/>
</dbReference>
<dbReference type="Proteomes" id="UP000595254">
    <property type="component" value="Chromosome"/>
</dbReference>
<keyword evidence="8" id="KW-0443">Lipid metabolism</keyword>
<keyword evidence="13" id="KW-1185">Reference proteome</keyword>
<dbReference type="InterPro" id="IPR050187">
    <property type="entry name" value="Lipid_Phosphate_FormReg"/>
</dbReference>
<dbReference type="NCBIfam" id="TIGR00147">
    <property type="entry name" value="YegS/Rv2252/BmrU family lipid kinase"/>
    <property type="match status" value="1"/>
</dbReference>
<proteinExistence type="inferred from homology"/>
<dbReference type="InterPro" id="IPR001206">
    <property type="entry name" value="Diacylglycerol_kinase_cat_dom"/>
</dbReference>
<reference evidence="12 13" key="1">
    <citation type="submission" date="2021-01" db="EMBL/GenBank/DDBJ databases">
        <title>FDA dAtabase for Regulatory Grade micrObial Sequences (FDA-ARGOS): Supporting development and validation of Infectious Disease Dx tests.</title>
        <authorList>
            <person name="Nelson B."/>
            <person name="Plummer A."/>
            <person name="Tallon L."/>
            <person name="Sadzewicz L."/>
            <person name="Zhao X."/>
            <person name="Boylan J."/>
            <person name="Ott S."/>
            <person name="Bowen H."/>
            <person name="Vavikolanu K."/>
            <person name="Mehta A."/>
            <person name="Aluvathingal J."/>
            <person name="Nadendla S."/>
            <person name="Myers T."/>
            <person name="Yan Y."/>
            <person name="Sichtig H."/>
        </authorList>
    </citation>
    <scope>NUCLEOTIDE SEQUENCE [LARGE SCALE GENOMIC DNA]</scope>
    <source>
        <strain evidence="12 13">FDAARGOS_1161</strain>
    </source>
</reference>
<dbReference type="GO" id="GO:0016301">
    <property type="term" value="F:kinase activity"/>
    <property type="evidence" value="ECO:0007669"/>
    <property type="project" value="UniProtKB-KW"/>
</dbReference>
<keyword evidence="10" id="KW-1208">Phospholipid metabolism</keyword>
<evidence type="ECO:0000256" key="5">
    <source>
        <dbReference type="ARBA" id="ARBA00022741"/>
    </source>
</evidence>
<evidence type="ECO:0000256" key="9">
    <source>
        <dbReference type="ARBA" id="ARBA00023209"/>
    </source>
</evidence>
<keyword evidence="5" id="KW-0547">Nucleotide-binding</keyword>
<evidence type="ECO:0000256" key="3">
    <source>
        <dbReference type="ARBA" id="ARBA00022516"/>
    </source>
</evidence>
<dbReference type="RefSeq" id="WP_051387242.1">
    <property type="nucleotide sequence ID" value="NZ_CP068053.1"/>
</dbReference>
<keyword evidence="7" id="KW-0067">ATP-binding</keyword>
<dbReference type="Pfam" id="PF19279">
    <property type="entry name" value="YegS_C"/>
    <property type="match status" value="1"/>
</dbReference>
<sequence>MITEHNSINPEGDRLKINRVYFIVNPAAKNERSRKLWRKIERSLNIPHTVFYTEHMGHAEAIVRDILQKTTFRTLLVSVGGDGTLHEVINGAQGYPHAIITSIPAGSGNDFVRGVQKTKNVKEALDLISQADSSHAAVDLGQFMIDGEQRYFVNSIGIGIDAEVIYAMNQSKIKKWFNIFKAGKLAYIYTFIKKVITYKRSDMEISIDGNEFYFKKVWFIVVANQPFFGGGINISPASKTSDGKFEVLAVHTISPLKLLLVLISVYWGGHLRIKHVDMFTGKRIRIRSLDSVRIQADGEIVGSTSVDIQVAERDLHVCQKK</sequence>
<evidence type="ECO:0000256" key="1">
    <source>
        <dbReference type="ARBA" id="ARBA00001946"/>
    </source>
</evidence>
<dbReference type="EMBL" id="CP068053">
    <property type="protein sequence ID" value="QQS99491.1"/>
    <property type="molecule type" value="Genomic_DNA"/>
</dbReference>
<evidence type="ECO:0000313" key="13">
    <source>
        <dbReference type="Proteomes" id="UP000595254"/>
    </source>
</evidence>
<comment type="similarity">
    <text evidence="2">Belongs to the diacylglycerol/lipid kinase family.</text>
</comment>
<dbReference type="PROSITE" id="PS50146">
    <property type="entry name" value="DAGK"/>
    <property type="match status" value="1"/>
</dbReference>
<protein>
    <submittedName>
        <fullName evidence="12">Diacylglycerol kinase family lipid kinase</fullName>
    </submittedName>
</protein>
<evidence type="ECO:0000256" key="2">
    <source>
        <dbReference type="ARBA" id="ARBA00005983"/>
    </source>
</evidence>
<dbReference type="InterPro" id="IPR005218">
    <property type="entry name" value="Diacylglycerol/lipid_kinase"/>
</dbReference>
<dbReference type="InterPro" id="IPR016064">
    <property type="entry name" value="NAD/diacylglycerol_kinase_sf"/>
</dbReference>
<dbReference type="Gene3D" id="3.40.50.10330">
    <property type="entry name" value="Probable inorganic polyphosphate/atp-NAD kinase, domain 1"/>
    <property type="match status" value="1"/>
</dbReference>
<feature type="domain" description="DAGKc" evidence="11">
    <location>
        <begin position="15"/>
        <end position="147"/>
    </location>
</feature>
<dbReference type="SUPFAM" id="SSF111331">
    <property type="entry name" value="NAD kinase/diacylglycerol kinase-like"/>
    <property type="match status" value="1"/>
</dbReference>
<name>A0A974NKF6_PERPY</name>
<keyword evidence="4" id="KW-0808">Transferase</keyword>
<accession>A0A974NKF6</accession>
<dbReference type="Pfam" id="PF00781">
    <property type="entry name" value="DAGK_cat"/>
    <property type="match status" value="1"/>
</dbReference>
<evidence type="ECO:0000256" key="4">
    <source>
        <dbReference type="ARBA" id="ARBA00022679"/>
    </source>
</evidence>
<evidence type="ECO:0000256" key="10">
    <source>
        <dbReference type="ARBA" id="ARBA00023264"/>
    </source>
</evidence>
<evidence type="ECO:0000256" key="7">
    <source>
        <dbReference type="ARBA" id="ARBA00022840"/>
    </source>
</evidence>
<comment type="cofactor">
    <cofactor evidence="1">
        <name>Mg(2+)</name>
        <dbReference type="ChEBI" id="CHEBI:18420"/>
    </cofactor>
</comment>
<dbReference type="Gene3D" id="2.60.200.40">
    <property type="match status" value="1"/>
</dbReference>
<evidence type="ECO:0000256" key="6">
    <source>
        <dbReference type="ARBA" id="ARBA00022777"/>
    </source>
</evidence>
<evidence type="ECO:0000256" key="8">
    <source>
        <dbReference type="ARBA" id="ARBA00023098"/>
    </source>
</evidence>
<dbReference type="InterPro" id="IPR017438">
    <property type="entry name" value="ATP-NAD_kinase_N"/>
</dbReference>
<dbReference type="AlphaFoldDB" id="A0A974NKF6"/>
<evidence type="ECO:0000259" key="11">
    <source>
        <dbReference type="PROSITE" id="PS50146"/>
    </source>
</evidence>
<dbReference type="InterPro" id="IPR045540">
    <property type="entry name" value="YegS/DAGK_C"/>
</dbReference>
<keyword evidence="6 12" id="KW-0418">Kinase</keyword>
<dbReference type="KEGG" id="ppsr:I6J18_18085"/>
<dbReference type="SMART" id="SM00046">
    <property type="entry name" value="DAGKc"/>
    <property type="match status" value="1"/>
</dbReference>
<dbReference type="GO" id="GO:0008654">
    <property type="term" value="P:phospholipid biosynthetic process"/>
    <property type="evidence" value="ECO:0007669"/>
    <property type="project" value="UniProtKB-KW"/>
</dbReference>
<keyword evidence="3" id="KW-0444">Lipid biosynthesis</keyword>
<organism evidence="12 13">
    <name type="scientific">Peribacillus psychrosaccharolyticus</name>
    <name type="common">Bacillus psychrosaccharolyticus</name>
    <dbReference type="NCBI Taxonomy" id="1407"/>
    <lineage>
        <taxon>Bacteria</taxon>
        <taxon>Bacillati</taxon>
        <taxon>Bacillota</taxon>
        <taxon>Bacilli</taxon>
        <taxon>Bacillales</taxon>
        <taxon>Bacillaceae</taxon>
        <taxon>Peribacillus</taxon>
    </lineage>
</organism>